<organism evidence="1 2">
    <name type="scientific">Gordonia mangrovi</name>
    <dbReference type="NCBI Taxonomy" id="2665643"/>
    <lineage>
        <taxon>Bacteria</taxon>
        <taxon>Bacillati</taxon>
        <taxon>Actinomycetota</taxon>
        <taxon>Actinomycetes</taxon>
        <taxon>Mycobacteriales</taxon>
        <taxon>Gordoniaceae</taxon>
        <taxon>Gordonia</taxon>
    </lineage>
</organism>
<comment type="caution">
    <text evidence="1">The sequence shown here is derived from an EMBL/GenBank/DDBJ whole genome shotgun (WGS) entry which is preliminary data.</text>
</comment>
<dbReference type="Proteomes" id="UP000475545">
    <property type="component" value="Unassembled WGS sequence"/>
</dbReference>
<evidence type="ECO:0008006" key="3">
    <source>
        <dbReference type="Google" id="ProtNLM"/>
    </source>
</evidence>
<name>A0A6L7GQP7_9ACTN</name>
<dbReference type="RefSeq" id="WP_160902084.1">
    <property type="nucleotide sequence ID" value="NZ_CP102850.1"/>
</dbReference>
<reference evidence="1 2" key="1">
    <citation type="submission" date="2019-11" db="EMBL/GenBank/DDBJ databases">
        <title>Gordonia sp. nov., a novel actinobacterium isolated from mangrove soil in Hainan.</title>
        <authorList>
            <person name="Huang X."/>
            <person name="Xie Y."/>
            <person name="Chu X."/>
            <person name="Xiao K."/>
        </authorList>
    </citation>
    <scope>NUCLEOTIDE SEQUENCE [LARGE SCALE GENOMIC DNA]</scope>
    <source>
        <strain evidence="1 2">HNM0687</strain>
    </source>
</reference>
<evidence type="ECO:0000313" key="2">
    <source>
        <dbReference type="Proteomes" id="UP000475545"/>
    </source>
</evidence>
<dbReference type="AlphaFoldDB" id="A0A6L7GQP7"/>
<protein>
    <recommendedName>
        <fullName evidence="3">DUF4829 domain-containing protein</fullName>
    </recommendedName>
</protein>
<proteinExistence type="predicted"/>
<accession>A0A6L7GQP7</accession>
<keyword evidence="2" id="KW-1185">Reference proteome</keyword>
<sequence>MAIAALVVILGVAVVHFTSRDSQSSAPADTSSLESAVQQVVQQLRDKDSDALLSTTCGQLRMLVENGKYDPLDTSVDYVQNLWRGPVTTVTDFHYHSTIDTTAIVYARLEYAERVDSSIPWPVVRFALQRNTTSAPWQVCGAQTTL</sequence>
<gene>
    <name evidence="1" type="ORF">GIY30_11440</name>
</gene>
<dbReference type="EMBL" id="WMBR01000002">
    <property type="protein sequence ID" value="MXP21962.1"/>
    <property type="molecule type" value="Genomic_DNA"/>
</dbReference>
<evidence type="ECO:0000313" key="1">
    <source>
        <dbReference type="EMBL" id="MXP21962.1"/>
    </source>
</evidence>